<feature type="compositionally biased region" description="Low complexity" evidence="1">
    <location>
        <begin position="41"/>
        <end position="54"/>
    </location>
</feature>
<evidence type="ECO:0000313" key="3">
    <source>
        <dbReference type="Proteomes" id="UP000233020"/>
    </source>
</evidence>
<evidence type="ECO:0000256" key="1">
    <source>
        <dbReference type="SAM" id="MobiDB-lite"/>
    </source>
</evidence>
<keyword evidence="3" id="KW-1185">Reference proteome</keyword>
<evidence type="ECO:0000313" key="2">
    <source>
        <dbReference type="Ensembl" id="ENSANAP00000022538.1"/>
    </source>
</evidence>
<organism evidence="2 3">
    <name type="scientific">Aotus nancymaae</name>
    <name type="common">Ma's night monkey</name>
    <dbReference type="NCBI Taxonomy" id="37293"/>
    <lineage>
        <taxon>Eukaryota</taxon>
        <taxon>Metazoa</taxon>
        <taxon>Chordata</taxon>
        <taxon>Craniata</taxon>
        <taxon>Vertebrata</taxon>
        <taxon>Euteleostomi</taxon>
        <taxon>Mammalia</taxon>
        <taxon>Eutheria</taxon>
        <taxon>Euarchontoglires</taxon>
        <taxon>Primates</taxon>
        <taxon>Haplorrhini</taxon>
        <taxon>Platyrrhini</taxon>
        <taxon>Aotidae</taxon>
        <taxon>Aotus</taxon>
    </lineage>
</organism>
<dbReference type="Proteomes" id="UP000233020">
    <property type="component" value="Unplaced"/>
</dbReference>
<dbReference type="Ensembl" id="ENSANAT00000040436.1">
    <property type="protein sequence ID" value="ENSANAP00000022538.1"/>
    <property type="gene ID" value="ENSANAG00000029010.1"/>
</dbReference>
<feature type="compositionally biased region" description="Basic and acidic residues" evidence="1">
    <location>
        <begin position="1"/>
        <end position="17"/>
    </location>
</feature>
<reference evidence="2" key="1">
    <citation type="submission" date="2025-08" db="UniProtKB">
        <authorList>
            <consortium name="Ensembl"/>
        </authorList>
    </citation>
    <scope>IDENTIFICATION</scope>
</reference>
<proteinExistence type="predicted"/>
<name>A0A2K5DNJ5_AOTNA</name>
<dbReference type="GeneTree" id="ENSGT00940000163799"/>
<protein>
    <submittedName>
        <fullName evidence="2">Uncharacterized protein</fullName>
    </submittedName>
</protein>
<dbReference type="AlphaFoldDB" id="A0A2K5DNJ5"/>
<feature type="region of interest" description="Disordered" evidence="1">
    <location>
        <begin position="1"/>
        <end position="68"/>
    </location>
</feature>
<reference evidence="2" key="2">
    <citation type="submission" date="2025-09" db="UniProtKB">
        <authorList>
            <consortium name="Ensembl"/>
        </authorList>
    </citation>
    <scope>IDENTIFICATION</scope>
</reference>
<accession>A0A2K5DNJ5</accession>
<sequence>VGRDSYRGTPHPSDHLRAKAGRSPVRDSPRTVRGRGAHCCSEPSRPSVTSRRPSLCLSPLTSTPRQPLHRAPLLPGRLCWSPCPLEESKAMGRPLLLPLLLLPVFLQTGLLGSALPKLERGSGERLPQDLEPAEGGPVCVFLPRNQPHHHPGCQDHHLEAQQHNHHSQPRSHRGQRALRVLAPKSGDYCVGGSGCRCTWNHDFGTDLPPLVEEKK</sequence>